<dbReference type="AlphaFoldDB" id="A0A0L0NRT1"/>
<dbReference type="EMBL" id="LGST01000050">
    <property type="protein sequence ID" value="KND96724.1"/>
    <property type="molecule type" value="Genomic_DNA"/>
</dbReference>
<reference evidence="2" key="1">
    <citation type="journal article" date="2015" name="BMC Genomics">
        <title>Draft genome of a commonly misdiagnosed multidrug resistant pathogen Candida auris.</title>
        <authorList>
            <person name="Chatterjee S."/>
            <person name="Alampalli S.V."/>
            <person name="Nageshan R.K."/>
            <person name="Chettiar S.T."/>
            <person name="Joshi S."/>
            <person name="Tatu U.S."/>
        </authorList>
    </citation>
    <scope>NUCLEOTIDE SEQUENCE [LARGE SCALE GENOMIC DNA]</scope>
    <source>
        <strain evidence="2">6684</strain>
    </source>
</reference>
<protein>
    <submittedName>
        <fullName evidence="1">Uncharacterized protein</fullName>
    </submittedName>
</protein>
<dbReference type="VEuPathDB" id="FungiDB:QG37_06837"/>
<dbReference type="Proteomes" id="UP000037122">
    <property type="component" value="Unassembled WGS sequence"/>
</dbReference>
<name>A0A0L0NRT1_CANAR</name>
<accession>A0A0L0NRT1</accession>
<proteinExistence type="predicted"/>
<sequence length="82" mass="9472">MFESSIALRSSNQIHLVLKKQLVWVSFLDLKEHRDLSTCEISETRLAIAIFDRLSLICSHTEFAVVPKHNFELRAPIQAHNK</sequence>
<evidence type="ECO:0000313" key="2">
    <source>
        <dbReference type="Proteomes" id="UP000037122"/>
    </source>
</evidence>
<evidence type="ECO:0000313" key="1">
    <source>
        <dbReference type="EMBL" id="KND96724.1"/>
    </source>
</evidence>
<comment type="caution">
    <text evidence="1">The sequence shown here is derived from an EMBL/GenBank/DDBJ whole genome shotgun (WGS) entry which is preliminary data.</text>
</comment>
<organism evidence="1 2">
    <name type="scientific">Candidozyma auris</name>
    <name type="common">Yeast</name>
    <name type="synonym">Candida auris</name>
    <dbReference type="NCBI Taxonomy" id="498019"/>
    <lineage>
        <taxon>Eukaryota</taxon>
        <taxon>Fungi</taxon>
        <taxon>Dikarya</taxon>
        <taxon>Ascomycota</taxon>
        <taxon>Saccharomycotina</taxon>
        <taxon>Pichiomycetes</taxon>
        <taxon>Metschnikowiaceae</taxon>
        <taxon>Candidozyma</taxon>
    </lineage>
</organism>
<gene>
    <name evidence="1" type="ORF">QG37_06837</name>
</gene>